<evidence type="ECO:0000313" key="1">
    <source>
        <dbReference type="Proteomes" id="UP000887577"/>
    </source>
</evidence>
<dbReference type="AlphaFoldDB" id="A0A914YQK9"/>
<keyword evidence="1" id="KW-1185">Reference proteome</keyword>
<reference evidence="2" key="1">
    <citation type="submission" date="2022-11" db="UniProtKB">
        <authorList>
            <consortium name="WormBaseParasite"/>
        </authorList>
    </citation>
    <scope>IDENTIFICATION</scope>
</reference>
<dbReference type="Proteomes" id="UP000887577">
    <property type="component" value="Unplaced"/>
</dbReference>
<sequence length="229" mass="26130">MKSGPPLIFNALKRCVESVLHVQFAYEDKSDMVTLQQNGYDCGVHGFRMGEQICFTGENSLIEPFYAEAERARCREILRKLTDNEISDEWVPPVQNVTDFVDLNKPYDTEAITVNELSDDVIEIKNTITDKTFKKNNDTVIIKQNEIEVVDLENDILNLIAGEALNVEPEPQNLNANLFENSYEPIDYKFLLTDLKIVLPTEEYENDEELYLSGDQVMGVIFGAAEFVF</sequence>
<organism evidence="1 2">
    <name type="scientific">Panagrolaimus superbus</name>
    <dbReference type="NCBI Taxonomy" id="310955"/>
    <lineage>
        <taxon>Eukaryota</taxon>
        <taxon>Metazoa</taxon>
        <taxon>Ecdysozoa</taxon>
        <taxon>Nematoda</taxon>
        <taxon>Chromadorea</taxon>
        <taxon>Rhabditida</taxon>
        <taxon>Tylenchina</taxon>
        <taxon>Panagrolaimomorpha</taxon>
        <taxon>Panagrolaimoidea</taxon>
        <taxon>Panagrolaimidae</taxon>
        <taxon>Panagrolaimus</taxon>
    </lineage>
</organism>
<proteinExistence type="predicted"/>
<accession>A0A914YQK9</accession>
<name>A0A914YQK9_9BILA</name>
<protein>
    <submittedName>
        <fullName evidence="2">Uncharacterized protein</fullName>
    </submittedName>
</protein>
<evidence type="ECO:0000313" key="2">
    <source>
        <dbReference type="WBParaSite" id="PSU_v2.g2305.t1"/>
    </source>
</evidence>
<dbReference type="WBParaSite" id="PSU_v2.g2305.t1">
    <property type="protein sequence ID" value="PSU_v2.g2305.t1"/>
    <property type="gene ID" value="PSU_v2.g2305"/>
</dbReference>